<feature type="chain" id="PRO_5012910008" evidence="1">
    <location>
        <begin position="29"/>
        <end position="98"/>
    </location>
</feature>
<protein>
    <submittedName>
        <fullName evidence="3">Plastocyanin-like protein</fullName>
    </submittedName>
</protein>
<organism evidence="3 4">
    <name type="scientific">Corchorus olitorius</name>
    <dbReference type="NCBI Taxonomy" id="93759"/>
    <lineage>
        <taxon>Eukaryota</taxon>
        <taxon>Viridiplantae</taxon>
        <taxon>Streptophyta</taxon>
        <taxon>Embryophyta</taxon>
        <taxon>Tracheophyta</taxon>
        <taxon>Spermatophyta</taxon>
        <taxon>Magnoliopsida</taxon>
        <taxon>eudicotyledons</taxon>
        <taxon>Gunneridae</taxon>
        <taxon>Pentapetalae</taxon>
        <taxon>rosids</taxon>
        <taxon>malvids</taxon>
        <taxon>Malvales</taxon>
        <taxon>Malvaceae</taxon>
        <taxon>Grewioideae</taxon>
        <taxon>Apeibeae</taxon>
        <taxon>Corchorus</taxon>
    </lineage>
</organism>
<dbReference type="InterPro" id="IPR003245">
    <property type="entry name" value="Phytocyanin_dom"/>
</dbReference>
<keyword evidence="4" id="KW-1185">Reference proteome</keyword>
<evidence type="ECO:0000259" key="2">
    <source>
        <dbReference type="PROSITE" id="PS51485"/>
    </source>
</evidence>
<dbReference type="STRING" id="93759.A0A1R3JZF4"/>
<reference evidence="4" key="1">
    <citation type="submission" date="2013-09" db="EMBL/GenBank/DDBJ databases">
        <title>Corchorus olitorius genome sequencing.</title>
        <authorList>
            <person name="Alam M."/>
            <person name="Haque M.S."/>
            <person name="Islam M.S."/>
            <person name="Emdad E.M."/>
            <person name="Islam M.M."/>
            <person name="Ahmed B."/>
            <person name="Halim A."/>
            <person name="Hossen Q.M.M."/>
            <person name="Hossain M.Z."/>
            <person name="Ahmed R."/>
            <person name="Khan M.M."/>
            <person name="Islam R."/>
            <person name="Rashid M.M."/>
            <person name="Khan S.A."/>
            <person name="Rahman M.S."/>
            <person name="Alam M."/>
            <person name="Yahiya A.S."/>
            <person name="Khan M.S."/>
            <person name="Azam M.S."/>
            <person name="Haque T."/>
            <person name="Lashkar M.Z.H."/>
            <person name="Akhand A.I."/>
            <person name="Morshed G."/>
            <person name="Roy S."/>
            <person name="Uddin K.S."/>
            <person name="Rabeya T."/>
            <person name="Hossain A.S."/>
            <person name="Chowdhury A."/>
            <person name="Snigdha A.R."/>
            <person name="Mortoza M.S."/>
            <person name="Matin S.A."/>
            <person name="Hoque S.M.E."/>
            <person name="Islam M.K."/>
            <person name="Roy D.K."/>
            <person name="Haider R."/>
            <person name="Moosa M.M."/>
            <person name="Elias S.M."/>
            <person name="Hasan A.M."/>
            <person name="Jahan S."/>
            <person name="Shafiuddin M."/>
            <person name="Mahmood N."/>
            <person name="Shommy N.S."/>
        </authorList>
    </citation>
    <scope>NUCLEOTIDE SEQUENCE [LARGE SCALE GENOMIC DNA]</scope>
    <source>
        <strain evidence="4">cv. O-4</strain>
    </source>
</reference>
<name>A0A1R3JZF4_9ROSI</name>
<evidence type="ECO:0000313" key="4">
    <source>
        <dbReference type="Proteomes" id="UP000187203"/>
    </source>
</evidence>
<dbReference type="Proteomes" id="UP000187203">
    <property type="component" value="Unassembled WGS sequence"/>
</dbReference>
<dbReference type="OrthoDB" id="1934652at2759"/>
<dbReference type="Gene3D" id="2.60.40.420">
    <property type="entry name" value="Cupredoxins - blue copper proteins"/>
    <property type="match status" value="1"/>
</dbReference>
<evidence type="ECO:0000313" key="3">
    <source>
        <dbReference type="EMBL" id="OMP00108.1"/>
    </source>
</evidence>
<keyword evidence="1" id="KW-0732">Signal</keyword>
<feature type="domain" description="Phytocyanin" evidence="2">
    <location>
        <begin position="1"/>
        <end position="95"/>
    </location>
</feature>
<proteinExistence type="predicted"/>
<dbReference type="PROSITE" id="PS51485">
    <property type="entry name" value="PHYTOCYANIN"/>
    <property type="match status" value="1"/>
</dbReference>
<sequence>MMRNGITRMISLVALSLAMIISMLLVQGGFKYDDQRFNVAVVKQEGFNSCTVGEGDKVFDSGDDTIQLNFGTTYFIDSESDVCAAGMKMAIQATAPPN</sequence>
<feature type="signal peptide" evidence="1">
    <location>
        <begin position="1"/>
        <end position="28"/>
    </location>
</feature>
<dbReference type="EMBL" id="AWUE01014981">
    <property type="protein sequence ID" value="OMP00108.1"/>
    <property type="molecule type" value="Genomic_DNA"/>
</dbReference>
<dbReference type="AlphaFoldDB" id="A0A1R3JZF4"/>
<dbReference type="SUPFAM" id="SSF49503">
    <property type="entry name" value="Cupredoxins"/>
    <property type="match status" value="1"/>
</dbReference>
<accession>A0A1R3JZF4</accession>
<dbReference type="InterPro" id="IPR008972">
    <property type="entry name" value="Cupredoxin"/>
</dbReference>
<dbReference type="GO" id="GO:0009055">
    <property type="term" value="F:electron transfer activity"/>
    <property type="evidence" value="ECO:0007669"/>
    <property type="project" value="InterPro"/>
</dbReference>
<evidence type="ECO:0000256" key="1">
    <source>
        <dbReference type="SAM" id="SignalP"/>
    </source>
</evidence>
<comment type="caution">
    <text evidence="3">The sequence shown here is derived from an EMBL/GenBank/DDBJ whole genome shotgun (WGS) entry which is preliminary data.</text>
</comment>
<gene>
    <name evidence="3" type="ORF">COLO4_12916</name>
</gene>
<dbReference type="Pfam" id="PF02298">
    <property type="entry name" value="Cu_bind_like"/>
    <property type="match status" value="1"/>
</dbReference>